<organism evidence="1 2">
    <name type="scientific">Steinernema glaseri</name>
    <dbReference type="NCBI Taxonomy" id="37863"/>
    <lineage>
        <taxon>Eukaryota</taxon>
        <taxon>Metazoa</taxon>
        <taxon>Ecdysozoa</taxon>
        <taxon>Nematoda</taxon>
        <taxon>Chromadorea</taxon>
        <taxon>Rhabditida</taxon>
        <taxon>Tylenchina</taxon>
        <taxon>Panagrolaimomorpha</taxon>
        <taxon>Strongyloidoidea</taxon>
        <taxon>Steinernematidae</taxon>
        <taxon>Steinernema</taxon>
    </lineage>
</organism>
<dbReference type="Proteomes" id="UP000095287">
    <property type="component" value="Unplaced"/>
</dbReference>
<accession>A0A1I8AAK6</accession>
<keyword evidence="1" id="KW-1185">Reference proteome</keyword>
<evidence type="ECO:0000313" key="1">
    <source>
        <dbReference type="Proteomes" id="UP000095287"/>
    </source>
</evidence>
<name>A0A1I8AAK6_9BILA</name>
<dbReference type="AlphaFoldDB" id="A0A1I8AAK6"/>
<evidence type="ECO:0000313" key="2">
    <source>
        <dbReference type="WBParaSite" id="L893_g3620.t1"/>
    </source>
</evidence>
<reference evidence="2" key="1">
    <citation type="submission" date="2016-11" db="UniProtKB">
        <authorList>
            <consortium name="WormBaseParasite"/>
        </authorList>
    </citation>
    <scope>IDENTIFICATION</scope>
</reference>
<sequence>MDSYRKCGARHNYETVNNSLDRRVDLQTRRSSFVRLIRSEAVDMMALPEGQADTVDKKVETPSMETIEDQGGNAIEPQLLEYVMMFSSLEDQIRLSSVSSTFRSTYKAYRNSIKYFSLHDLVEQLKDIGGMYYASEKWCRYVFGVLLESRIGSIQTVDLSPMRVQLIGHLYDYLRQHAKVTYFVLPQGITSWKDLDCLAELCPRLECLVISSLNADWLFKEEPKFSSYKTIDDAIEDMGVDASKFANLIAVDDKLRQLGKNPGLILFLTVALRKKFPNFRKLIIESFKMRPEVERPTGGGDAKE</sequence>
<dbReference type="WBParaSite" id="L893_g3620.t1">
    <property type="protein sequence ID" value="L893_g3620.t1"/>
    <property type="gene ID" value="L893_g3620"/>
</dbReference>
<protein>
    <submittedName>
        <fullName evidence="2">F-box domain-containing protein</fullName>
    </submittedName>
</protein>
<proteinExistence type="predicted"/>